<keyword evidence="1" id="KW-0472">Membrane</keyword>
<dbReference type="Proteomes" id="UP000316621">
    <property type="component" value="Chromosome 2"/>
</dbReference>
<keyword evidence="1" id="KW-0812">Transmembrane</keyword>
<gene>
    <name evidence="2" type="ORF">C5167_020525</name>
</gene>
<keyword evidence="1" id="KW-1133">Transmembrane helix</keyword>
<dbReference type="Gramene" id="RZC52100">
    <property type="protein sequence ID" value="RZC52100"/>
    <property type="gene ID" value="C5167_020525"/>
</dbReference>
<protein>
    <submittedName>
        <fullName evidence="2">Uncharacterized protein</fullName>
    </submittedName>
</protein>
<evidence type="ECO:0000256" key="1">
    <source>
        <dbReference type="SAM" id="Phobius"/>
    </source>
</evidence>
<dbReference type="AlphaFoldDB" id="A0A4Y7IWE1"/>
<reference evidence="2 3" key="1">
    <citation type="journal article" date="2018" name="Science">
        <title>The opium poppy genome and morphinan production.</title>
        <authorList>
            <person name="Guo L."/>
            <person name="Winzer T."/>
            <person name="Yang X."/>
            <person name="Li Y."/>
            <person name="Ning Z."/>
            <person name="He Z."/>
            <person name="Teodor R."/>
            <person name="Lu Y."/>
            <person name="Bowser T.A."/>
            <person name="Graham I.A."/>
            <person name="Ye K."/>
        </authorList>
    </citation>
    <scope>NUCLEOTIDE SEQUENCE [LARGE SCALE GENOMIC DNA]</scope>
    <source>
        <strain evidence="3">cv. HN1</strain>
        <tissue evidence="2">Leaves</tissue>
    </source>
</reference>
<sequence length="120" mass="14230">MLKFKVWVICFSFLLIVLKRIFLLDLMEPGTRLPKKNLQIREEVCQRLNQRIEGCTNLAGVLFMLRFWVPNDLKSKEEAEHDIRECHESMMTPVARPLLGGRVHQHKKWDFPPWLKLMSA</sequence>
<feature type="transmembrane region" description="Helical" evidence="1">
    <location>
        <begin position="6"/>
        <end position="26"/>
    </location>
</feature>
<dbReference type="EMBL" id="CM010716">
    <property type="protein sequence ID" value="RZC52100.1"/>
    <property type="molecule type" value="Genomic_DNA"/>
</dbReference>
<evidence type="ECO:0000313" key="2">
    <source>
        <dbReference type="EMBL" id="RZC52100.1"/>
    </source>
</evidence>
<proteinExistence type="predicted"/>
<evidence type="ECO:0000313" key="3">
    <source>
        <dbReference type="Proteomes" id="UP000316621"/>
    </source>
</evidence>
<organism evidence="2 3">
    <name type="scientific">Papaver somniferum</name>
    <name type="common">Opium poppy</name>
    <dbReference type="NCBI Taxonomy" id="3469"/>
    <lineage>
        <taxon>Eukaryota</taxon>
        <taxon>Viridiplantae</taxon>
        <taxon>Streptophyta</taxon>
        <taxon>Embryophyta</taxon>
        <taxon>Tracheophyta</taxon>
        <taxon>Spermatophyta</taxon>
        <taxon>Magnoliopsida</taxon>
        <taxon>Ranunculales</taxon>
        <taxon>Papaveraceae</taxon>
        <taxon>Papaveroideae</taxon>
        <taxon>Papaver</taxon>
    </lineage>
</organism>
<accession>A0A4Y7IWE1</accession>
<keyword evidence="3" id="KW-1185">Reference proteome</keyword>
<name>A0A4Y7IWE1_PAPSO</name>